<keyword evidence="3" id="KW-1185">Reference proteome</keyword>
<dbReference type="Pfam" id="PF02515">
    <property type="entry name" value="CoA_transf_3"/>
    <property type="match status" value="1"/>
</dbReference>
<dbReference type="InterPro" id="IPR023606">
    <property type="entry name" value="CoA-Trfase_III_dom_1_sf"/>
</dbReference>
<dbReference type="InterPro" id="IPR003673">
    <property type="entry name" value="CoA-Trfase_fam_III"/>
</dbReference>
<dbReference type="EMBL" id="JACHMM010000001">
    <property type="protein sequence ID" value="MBB5791125.1"/>
    <property type="molecule type" value="Genomic_DNA"/>
</dbReference>
<dbReference type="AlphaFoldDB" id="A0A7W9LP92"/>
<reference evidence="2 3" key="1">
    <citation type="submission" date="2020-08" db="EMBL/GenBank/DDBJ databases">
        <title>Sequencing the genomes of 1000 actinobacteria strains.</title>
        <authorList>
            <person name="Klenk H.-P."/>
        </authorList>
    </citation>
    <scope>NUCLEOTIDE SEQUENCE [LARGE SCALE GENOMIC DNA]</scope>
    <source>
        <strain evidence="2 3">DSM 102122</strain>
    </source>
</reference>
<name>A0A7W9LP92_9ACTN</name>
<dbReference type="Gene3D" id="3.30.1540.10">
    <property type="entry name" value="formyl-coa transferase, domain 3"/>
    <property type="match status" value="1"/>
</dbReference>
<dbReference type="RefSeq" id="WP_184827643.1">
    <property type="nucleotide sequence ID" value="NZ_JACHMM010000001.1"/>
</dbReference>
<dbReference type="GO" id="GO:0008410">
    <property type="term" value="F:CoA-transferase activity"/>
    <property type="evidence" value="ECO:0007669"/>
    <property type="project" value="TreeGrafter"/>
</dbReference>
<protein>
    <submittedName>
        <fullName evidence="2">Crotonobetainyl-CoA:carnitine CoA-transferase CaiB-like acyl-CoA transferase</fullName>
    </submittedName>
</protein>
<sequence>MPSTEPTGPLSHVRVLDFTQLLQGPLATQILGDLGADVVKVEKPDGEWMRSWGILASTTGGEMDSFLAFNRNKRSVAADLKDPAVRDRLLELGRDVDVVVENFRPGVMDRLGLGYDDFAAVNPGVVYASSSGYGQTGPYRERPGQDLLVQALAGALHLTGRRDDPPTPSGIGISDEYTGLHLVVAILAALSHRQATGVGQRVAVDLFSCTIAAQQQELTVWLNHGDAMPRAAENVGHVGATAPFGTYPTLDGHLALAMMPCPRLGAILGVGWLDEFDTNDTMFAGRDVVHRRLSAHFATDTTAAWLKLLDEHDVWCAPVQDYAALEDDPQVRHAGLLWEVPIGAGGATFRTVGSPFTFSRTAPSLRRGVPRAGQHTDEILAAADEEVR</sequence>
<dbReference type="PANTHER" id="PTHR48207">
    <property type="entry name" value="SUCCINATE--HYDROXYMETHYLGLUTARATE COA-TRANSFERASE"/>
    <property type="match status" value="1"/>
</dbReference>
<dbReference type="Gene3D" id="3.40.50.10540">
    <property type="entry name" value="Crotonobetainyl-coa:carnitine coa-transferase, domain 1"/>
    <property type="match status" value="1"/>
</dbReference>
<gene>
    <name evidence="2" type="ORF">HD601_005700</name>
</gene>
<dbReference type="PANTHER" id="PTHR48207:SF4">
    <property type="entry name" value="BLL6097 PROTEIN"/>
    <property type="match status" value="1"/>
</dbReference>
<dbReference type="Proteomes" id="UP000542813">
    <property type="component" value="Unassembled WGS sequence"/>
</dbReference>
<comment type="caution">
    <text evidence="2">The sequence shown here is derived from an EMBL/GenBank/DDBJ whole genome shotgun (WGS) entry which is preliminary data.</text>
</comment>
<evidence type="ECO:0000256" key="1">
    <source>
        <dbReference type="ARBA" id="ARBA00022679"/>
    </source>
</evidence>
<evidence type="ECO:0000313" key="3">
    <source>
        <dbReference type="Proteomes" id="UP000542813"/>
    </source>
</evidence>
<dbReference type="InterPro" id="IPR044855">
    <property type="entry name" value="CoA-Trfase_III_dom3_sf"/>
</dbReference>
<proteinExistence type="predicted"/>
<dbReference type="SUPFAM" id="SSF89796">
    <property type="entry name" value="CoA-transferase family III (CaiB/BaiF)"/>
    <property type="match status" value="1"/>
</dbReference>
<keyword evidence="1 2" id="KW-0808">Transferase</keyword>
<dbReference type="InterPro" id="IPR050483">
    <property type="entry name" value="CoA-transferase_III_domain"/>
</dbReference>
<organism evidence="2 3">
    <name type="scientific">Jiangella mangrovi</name>
    <dbReference type="NCBI Taxonomy" id="1524084"/>
    <lineage>
        <taxon>Bacteria</taxon>
        <taxon>Bacillati</taxon>
        <taxon>Actinomycetota</taxon>
        <taxon>Actinomycetes</taxon>
        <taxon>Jiangellales</taxon>
        <taxon>Jiangellaceae</taxon>
        <taxon>Jiangella</taxon>
    </lineage>
</organism>
<evidence type="ECO:0000313" key="2">
    <source>
        <dbReference type="EMBL" id="MBB5791125.1"/>
    </source>
</evidence>
<accession>A0A7W9LP92</accession>